<organism evidence="2 3">
    <name type="scientific">Rotaria socialis</name>
    <dbReference type="NCBI Taxonomy" id="392032"/>
    <lineage>
        <taxon>Eukaryota</taxon>
        <taxon>Metazoa</taxon>
        <taxon>Spiralia</taxon>
        <taxon>Gnathifera</taxon>
        <taxon>Rotifera</taxon>
        <taxon>Eurotatoria</taxon>
        <taxon>Bdelloidea</taxon>
        <taxon>Philodinida</taxon>
        <taxon>Philodinidae</taxon>
        <taxon>Rotaria</taxon>
    </lineage>
</organism>
<gene>
    <name evidence="2" type="ORF">HFQ381_LOCUS34248</name>
</gene>
<feature type="non-terminal residue" evidence="2">
    <location>
        <position position="1"/>
    </location>
</feature>
<protein>
    <submittedName>
        <fullName evidence="2">Uncharacterized protein</fullName>
    </submittedName>
</protein>
<dbReference type="EMBL" id="CAJOBO010014279">
    <property type="protein sequence ID" value="CAF4617775.1"/>
    <property type="molecule type" value="Genomic_DNA"/>
</dbReference>
<evidence type="ECO:0000313" key="3">
    <source>
        <dbReference type="Proteomes" id="UP000663851"/>
    </source>
</evidence>
<feature type="region of interest" description="Disordered" evidence="1">
    <location>
        <begin position="1"/>
        <end position="53"/>
    </location>
</feature>
<name>A0A821D8J7_9BILA</name>
<feature type="compositionally biased region" description="Basic and acidic residues" evidence="1">
    <location>
        <begin position="19"/>
        <end position="45"/>
    </location>
</feature>
<dbReference type="Proteomes" id="UP000663851">
    <property type="component" value="Unassembled WGS sequence"/>
</dbReference>
<proteinExistence type="predicted"/>
<accession>A0A821D8J7</accession>
<sequence length="93" mass="10656">PDFAQRASDAFADKTNAPRSHEFRESVNKELLRVSKPKQTDEQKSKTPIKSNQEQITKIEFDPYAMNKISIEGSFQKVVDNLTYLSQIPVIDK</sequence>
<dbReference type="AlphaFoldDB" id="A0A821D8J7"/>
<comment type="caution">
    <text evidence="2">The sequence shown here is derived from an EMBL/GenBank/DDBJ whole genome shotgun (WGS) entry which is preliminary data.</text>
</comment>
<evidence type="ECO:0000313" key="2">
    <source>
        <dbReference type="EMBL" id="CAF4617775.1"/>
    </source>
</evidence>
<evidence type="ECO:0000256" key="1">
    <source>
        <dbReference type="SAM" id="MobiDB-lite"/>
    </source>
</evidence>
<reference evidence="2" key="1">
    <citation type="submission" date="2021-02" db="EMBL/GenBank/DDBJ databases">
        <authorList>
            <person name="Nowell W R."/>
        </authorList>
    </citation>
    <scope>NUCLEOTIDE SEQUENCE</scope>
</reference>